<proteinExistence type="predicted"/>
<keyword evidence="2" id="KW-1185">Reference proteome</keyword>
<dbReference type="EMBL" id="RZTZ01000007">
    <property type="protein sequence ID" value="RVT60199.1"/>
    <property type="molecule type" value="Genomic_DNA"/>
</dbReference>
<organism evidence="1 2">
    <name type="scientific">Niallia taxi</name>
    <dbReference type="NCBI Taxonomy" id="2499688"/>
    <lineage>
        <taxon>Bacteria</taxon>
        <taxon>Bacillati</taxon>
        <taxon>Bacillota</taxon>
        <taxon>Bacilli</taxon>
        <taxon>Bacillales</taxon>
        <taxon>Bacillaceae</taxon>
        <taxon>Niallia</taxon>
    </lineage>
</organism>
<evidence type="ECO:0000313" key="1">
    <source>
        <dbReference type="EMBL" id="RVT60199.1"/>
    </source>
</evidence>
<accession>A0A3S3SIW6</accession>
<comment type="caution">
    <text evidence="1">The sequence shown here is derived from an EMBL/GenBank/DDBJ whole genome shotgun (WGS) entry which is preliminary data.</text>
</comment>
<sequence>MSIKQVTLASEWNLIFHENYSLFVDIESMHKYSIIDVDNDLIAIFTLDDSSVAFQHSIYNLQHTIDFATKTIDIKHKPYEEEGE</sequence>
<protein>
    <submittedName>
        <fullName evidence="1">Uncharacterized protein</fullName>
    </submittedName>
</protein>
<gene>
    <name evidence="1" type="ORF">EM808_17285</name>
</gene>
<dbReference type="AlphaFoldDB" id="A0A3S3SIW6"/>
<name>A0A3S3SIW6_9BACI</name>
<dbReference type="RefSeq" id="WP_127739451.1">
    <property type="nucleotide sequence ID" value="NZ_CP196003.1"/>
</dbReference>
<reference evidence="1 2" key="1">
    <citation type="submission" date="2019-01" db="EMBL/GenBank/DDBJ databases">
        <title>Bacillus sp. M5HDSG1-1, whole genome shotgun sequence.</title>
        <authorList>
            <person name="Tuo L."/>
        </authorList>
    </citation>
    <scope>NUCLEOTIDE SEQUENCE [LARGE SCALE GENOMIC DNA]</scope>
    <source>
        <strain evidence="1 2">M5HDSG1-1</strain>
    </source>
</reference>
<evidence type="ECO:0000313" key="2">
    <source>
        <dbReference type="Proteomes" id="UP000288024"/>
    </source>
</evidence>
<dbReference type="Proteomes" id="UP000288024">
    <property type="component" value="Unassembled WGS sequence"/>
</dbReference>